<name>A0A923I1S7_9BURK</name>
<organism evidence="2 3">
    <name type="scientific">Undibacterium rugosum</name>
    <dbReference type="NCBI Taxonomy" id="2762291"/>
    <lineage>
        <taxon>Bacteria</taxon>
        <taxon>Pseudomonadati</taxon>
        <taxon>Pseudomonadota</taxon>
        <taxon>Betaproteobacteria</taxon>
        <taxon>Burkholderiales</taxon>
        <taxon>Oxalobacteraceae</taxon>
        <taxon>Undibacterium</taxon>
    </lineage>
</organism>
<gene>
    <name evidence="2" type="ORF">H8K47_05425</name>
</gene>
<keyword evidence="1" id="KW-1133">Transmembrane helix</keyword>
<evidence type="ECO:0008006" key="4">
    <source>
        <dbReference type="Google" id="ProtNLM"/>
    </source>
</evidence>
<proteinExistence type="predicted"/>
<dbReference type="SUPFAM" id="SSF63825">
    <property type="entry name" value="YWTD domain"/>
    <property type="match status" value="1"/>
</dbReference>
<evidence type="ECO:0000256" key="1">
    <source>
        <dbReference type="SAM" id="Phobius"/>
    </source>
</evidence>
<evidence type="ECO:0000313" key="3">
    <source>
        <dbReference type="Proteomes" id="UP000612361"/>
    </source>
</evidence>
<dbReference type="EMBL" id="JACOGG010000004">
    <property type="protein sequence ID" value="MBC3934795.1"/>
    <property type="molecule type" value="Genomic_DNA"/>
</dbReference>
<evidence type="ECO:0000313" key="2">
    <source>
        <dbReference type="EMBL" id="MBC3934795.1"/>
    </source>
</evidence>
<dbReference type="PANTHER" id="PTHR13833">
    <property type="match status" value="1"/>
</dbReference>
<dbReference type="PANTHER" id="PTHR13833:SF71">
    <property type="entry name" value="NHL DOMAIN-CONTAINING PROTEIN"/>
    <property type="match status" value="1"/>
</dbReference>
<dbReference type="RefSeq" id="WP_186880407.1">
    <property type="nucleotide sequence ID" value="NZ_JACOGG010000004.1"/>
</dbReference>
<keyword evidence="3" id="KW-1185">Reference proteome</keyword>
<dbReference type="Gene3D" id="2.120.10.30">
    <property type="entry name" value="TolB, C-terminal domain"/>
    <property type="match status" value="2"/>
</dbReference>
<feature type="transmembrane region" description="Helical" evidence="1">
    <location>
        <begin position="12"/>
        <end position="30"/>
    </location>
</feature>
<protein>
    <recommendedName>
        <fullName evidence="4">NHL repeat-containing protein</fullName>
    </recommendedName>
</protein>
<keyword evidence="1" id="KW-0472">Membrane</keyword>
<accession>A0A923I1S7</accession>
<dbReference type="AlphaFoldDB" id="A0A923I1S7"/>
<keyword evidence="1" id="KW-0812">Transmembrane</keyword>
<dbReference type="InterPro" id="IPR011042">
    <property type="entry name" value="6-blade_b-propeller_TolB-like"/>
</dbReference>
<comment type="caution">
    <text evidence="2">The sequence shown here is derived from an EMBL/GenBank/DDBJ whole genome shotgun (WGS) entry which is preliminary data.</text>
</comment>
<sequence>MQLTWIASRVMLYRILFALQYILGFCLSFSPDTRRGQVTTIAGGKYQRATIGGVTTFIYPDGPALSAGLGYVYGMTIDSKDNLLFADCYSHRIRKLTPNGEIMTVAGSVNSERGKTDGNGINARFACPKAVVADESDNLYVLDYSNRLIRKITPQGDVTTVVGTGSYLSSVGKLPANLSSLSGLAYDKNSRSLLVTTDAALFRVVLP</sequence>
<reference evidence="2" key="1">
    <citation type="submission" date="2020-08" db="EMBL/GenBank/DDBJ databases">
        <title>Novel species isolated from subtropical streams in China.</title>
        <authorList>
            <person name="Lu H."/>
        </authorList>
    </citation>
    <scope>NUCLEOTIDE SEQUENCE</scope>
    <source>
        <strain evidence="2">CY7W</strain>
    </source>
</reference>
<dbReference type="Proteomes" id="UP000612361">
    <property type="component" value="Unassembled WGS sequence"/>
</dbReference>